<name>A0A6A6CPC1_ZASCE</name>
<accession>A0A6A6CPC1</accession>
<dbReference type="PANTHER" id="PTHR30006:SF2">
    <property type="entry name" value="ABC TRANSPORTER SUBSTRATE-BINDING PROTEIN"/>
    <property type="match status" value="1"/>
</dbReference>
<evidence type="ECO:0000313" key="4">
    <source>
        <dbReference type="Proteomes" id="UP000799537"/>
    </source>
</evidence>
<feature type="chain" id="PRO_5025410798" description="Periplasmic binding protein-like II" evidence="2">
    <location>
        <begin position="17"/>
        <end position="363"/>
    </location>
</feature>
<keyword evidence="4" id="KW-1185">Reference proteome</keyword>
<evidence type="ECO:0008006" key="5">
    <source>
        <dbReference type="Google" id="ProtNLM"/>
    </source>
</evidence>
<sequence>MKLSLSFVALVACANATFSPLVDVDTRSLNDIYTAAKKENGTLQVFWGGDAGAAGDEVRTSFAKRFPDDKINLTVELSKYHDNQIDRGWYEGKHVADVAWLQTTHNYPRWKQEGKLVNYKPPTFNDILNGEKDFDGAWMAASLFGFGQMVYDSSKINASEVPTSYASITDPKFKGKLILTYPNDDDAIAYLFSLIIGRYGHEWLYALAKNDVQWVRGTYTPAALLTQGHNTTSKRSLSFTAYNLGVPFLLSKDIEAPEQKISWVQDIAIIKGTKMLESAKLLVAWLTSVERQSEPNYFGFASVLDSVNRKNGLTPYQQNNTQVTGFRSWELNRANVEFWKTTYEEVLGTPQGLGPLQMFPNAA</sequence>
<dbReference type="Gene3D" id="3.40.190.10">
    <property type="entry name" value="Periplasmic binding protein-like II"/>
    <property type="match status" value="1"/>
</dbReference>
<evidence type="ECO:0000313" key="3">
    <source>
        <dbReference type="EMBL" id="KAF2168078.1"/>
    </source>
</evidence>
<dbReference type="SUPFAM" id="SSF53850">
    <property type="entry name" value="Periplasmic binding protein-like II"/>
    <property type="match status" value="1"/>
</dbReference>
<protein>
    <recommendedName>
        <fullName evidence="5">Periplasmic binding protein-like II</fullName>
    </recommendedName>
</protein>
<evidence type="ECO:0000256" key="1">
    <source>
        <dbReference type="ARBA" id="ARBA00022729"/>
    </source>
</evidence>
<evidence type="ECO:0000256" key="2">
    <source>
        <dbReference type="SAM" id="SignalP"/>
    </source>
</evidence>
<reference evidence="3" key="1">
    <citation type="journal article" date="2020" name="Stud. Mycol.">
        <title>101 Dothideomycetes genomes: a test case for predicting lifestyles and emergence of pathogens.</title>
        <authorList>
            <person name="Haridas S."/>
            <person name="Albert R."/>
            <person name="Binder M."/>
            <person name="Bloem J."/>
            <person name="Labutti K."/>
            <person name="Salamov A."/>
            <person name="Andreopoulos B."/>
            <person name="Baker S."/>
            <person name="Barry K."/>
            <person name="Bills G."/>
            <person name="Bluhm B."/>
            <person name="Cannon C."/>
            <person name="Castanera R."/>
            <person name="Culley D."/>
            <person name="Daum C."/>
            <person name="Ezra D."/>
            <person name="Gonzalez J."/>
            <person name="Henrissat B."/>
            <person name="Kuo A."/>
            <person name="Liang C."/>
            <person name="Lipzen A."/>
            <person name="Lutzoni F."/>
            <person name="Magnuson J."/>
            <person name="Mondo S."/>
            <person name="Nolan M."/>
            <person name="Ohm R."/>
            <person name="Pangilinan J."/>
            <person name="Park H.-J."/>
            <person name="Ramirez L."/>
            <person name="Alfaro M."/>
            <person name="Sun H."/>
            <person name="Tritt A."/>
            <person name="Yoshinaga Y."/>
            <person name="Zwiers L.-H."/>
            <person name="Turgeon B."/>
            <person name="Goodwin S."/>
            <person name="Spatafora J."/>
            <person name="Crous P."/>
            <person name="Grigoriev I."/>
        </authorList>
    </citation>
    <scope>NUCLEOTIDE SEQUENCE</scope>
    <source>
        <strain evidence="3">ATCC 36951</strain>
    </source>
</reference>
<keyword evidence="1 2" id="KW-0732">Signal</keyword>
<dbReference type="EMBL" id="ML993591">
    <property type="protein sequence ID" value="KAF2168078.1"/>
    <property type="molecule type" value="Genomic_DNA"/>
</dbReference>
<dbReference type="AlphaFoldDB" id="A0A6A6CPC1"/>
<organism evidence="3 4">
    <name type="scientific">Zasmidium cellare ATCC 36951</name>
    <dbReference type="NCBI Taxonomy" id="1080233"/>
    <lineage>
        <taxon>Eukaryota</taxon>
        <taxon>Fungi</taxon>
        <taxon>Dikarya</taxon>
        <taxon>Ascomycota</taxon>
        <taxon>Pezizomycotina</taxon>
        <taxon>Dothideomycetes</taxon>
        <taxon>Dothideomycetidae</taxon>
        <taxon>Mycosphaerellales</taxon>
        <taxon>Mycosphaerellaceae</taxon>
        <taxon>Zasmidium</taxon>
    </lineage>
</organism>
<dbReference type="Pfam" id="PF13343">
    <property type="entry name" value="SBP_bac_6"/>
    <property type="match status" value="1"/>
</dbReference>
<gene>
    <name evidence="3" type="ORF">M409DRAFT_53399</name>
</gene>
<dbReference type="OrthoDB" id="124329at2759"/>
<feature type="signal peptide" evidence="2">
    <location>
        <begin position="1"/>
        <end position="16"/>
    </location>
</feature>
<dbReference type="PANTHER" id="PTHR30006">
    <property type="entry name" value="THIAMINE-BINDING PERIPLASMIC PROTEIN-RELATED"/>
    <property type="match status" value="1"/>
</dbReference>
<dbReference type="RefSeq" id="XP_033668967.1">
    <property type="nucleotide sequence ID" value="XM_033812358.1"/>
</dbReference>
<dbReference type="Proteomes" id="UP000799537">
    <property type="component" value="Unassembled WGS sequence"/>
</dbReference>
<proteinExistence type="predicted"/>
<dbReference type="GeneID" id="54565630"/>